<dbReference type="RefSeq" id="WP_183608265.1">
    <property type="nucleotide sequence ID" value="NZ_JACHAZ010000001.1"/>
</dbReference>
<evidence type="ECO:0000313" key="3">
    <source>
        <dbReference type="Proteomes" id="UP000538507"/>
    </source>
</evidence>
<accession>A0AAE2MLQ6</accession>
<dbReference type="EMBL" id="JACIGO010000003">
    <property type="protein sequence ID" value="MBB4291450.1"/>
    <property type="molecule type" value="Genomic_DNA"/>
</dbReference>
<reference evidence="2 3" key="1">
    <citation type="submission" date="2020-08" db="EMBL/GenBank/DDBJ databases">
        <title>Genomic Encyclopedia of Type Strains, Phase IV (KMG-V): Genome sequencing to study the core and pangenomes of soil and plant-associated prokaryotes.</title>
        <authorList>
            <person name="Whitman W."/>
        </authorList>
    </citation>
    <scope>NUCLEOTIDE SEQUENCE [LARGE SCALE GENOMIC DNA]</scope>
    <source>
        <strain evidence="2 3">SEMIA 415</strain>
    </source>
</reference>
<comment type="caution">
    <text evidence="2">The sequence shown here is derived from an EMBL/GenBank/DDBJ whole genome shotgun (WGS) entry which is preliminary data.</text>
</comment>
<organism evidence="2 3">
    <name type="scientific">Rhizobium leguminosarum</name>
    <dbReference type="NCBI Taxonomy" id="384"/>
    <lineage>
        <taxon>Bacteria</taxon>
        <taxon>Pseudomonadati</taxon>
        <taxon>Pseudomonadota</taxon>
        <taxon>Alphaproteobacteria</taxon>
        <taxon>Hyphomicrobiales</taxon>
        <taxon>Rhizobiaceae</taxon>
        <taxon>Rhizobium/Agrobacterium group</taxon>
        <taxon>Rhizobium</taxon>
    </lineage>
</organism>
<proteinExistence type="predicted"/>
<keyword evidence="1" id="KW-0732">Signal</keyword>
<dbReference type="AlphaFoldDB" id="A0AAE2MLQ6"/>
<feature type="signal peptide" evidence="1">
    <location>
        <begin position="1"/>
        <end position="23"/>
    </location>
</feature>
<dbReference type="Proteomes" id="UP000538507">
    <property type="component" value="Unassembled WGS sequence"/>
</dbReference>
<name>A0AAE2MLQ6_RHILE</name>
<evidence type="ECO:0000313" key="2">
    <source>
        <dbReference type="EMBL" id="MBB4291450.1"/>
    </source>
</evidence>
<evidence type="ECO:0000256" key="1">
    <source>
        <dbReference type="SAM" id="SignalP"/>
    </source>
</evidence>
<gene>
    <name evidence="2" type="ORF">GGE16_003509</name>
</gene>
<feature type="chain" id="PRO_5042151799" evidence="1">
    <location>
        <begin position="24"/>
        <end position="121"/>
    </location>
</feature>
<protein>
    <submittedName>
        <fullName evidence="2">Uncharacterized protein</fullName>
    </submittedName>
</protein>
<sequence length="121" mass="13521">MQNRIQFFAALITAVAMSSLVRADGGAWNRETFEYYASIIRKQPVTHSRIIQACTENGLAAMTDRARTEVERDSGMPPEKATAEGCRRMVKGIASGAVKYEAYRAWADAPDDKRVVFPDYK</sequence>